<comment type="similarity">
    <text evidence="1">Belongs to the ThrE exporter (TC 2.A.79) family.</text>
</comment>
<keyword evidence="3" id="KW-1133">Transmembrane helix</keyword>
<dbReference type="PANTHER" id="PTHR31082:SF4">
    <property type="entry name" value="PHEROMONE-REGULATED MEMBRANE PROTEIN 10"/>
    <property type="match status" value="1"/>
</dbReference>
<dbReference type="AlphaFoldDB" id="A0A9K3KB61"/>
<keyword evidence="3" id="KW-0472">Membrane</keyword>
<evidence type="ECO:0000256" key="3">
    <source>
        <dbReference type="SAM" id="Phobius"/>
    </source>
</evidence>
<evidence type="ECO:0000256" key="2">
    <source>
        <dbReference type="SAM" id="MobiDB-lite"/>
    </source>
</evidence>
<dbReference type="EMBL" id="JAGRRH010000011">
    <property type="protein sequence ID" value="KAG7362409.1"/>
    <property type="molecule type" value="Genomic_DNA"/>
</dbReference>
<protein>
    <submittedName>
        <fullName evidence="5">Threonine/serine exporter</fullName>
    </submittedName>
</protein>
<dbReference type="Proteomes" id="UP000693970">
    <property type="component" value="Unassembled WGS sequence"/>
</dbReference>
<evidence type="ECO:0000313" key="5">
    <source>
        <dbReference type="EMBL" id="KAG7339663.1"/>
    </source>
</evidence>
<dbReference type="EMBL" id="JAGRRH010000031">
    <property type="protein sequence ID" value="KAG7339663.1"/>
    <property type="molecule type" value="Genomic_DNA"/>
</dbReference>
<feature type="domain" description="Threonine/serine exporter-like N-terminal" evidence="4">
    <location>
        <begin position="207"/>
        <end position="392"/>
    </location>
</feature>
<feature type="region of interest" description="Disordered" evidence="2">
    <location>
        <begin position="1"/>
        <end position="23"/>
    </location>
</feature>
<reference evidence="5" key="2">
    <citation type="submission" date="2021-04" db="EMBL/GenBank/DDBJ databases">
        <authorList>
            <person name="Podell S."/>
        </authorList>
    </citation>
    <scope>NUCLEOTIDE SEQUENCE</scope>
    <source>
        <strain evidence="5">Hildebrandi</strain>
    </source>
</reference>
<evidence type="ECO:0000259" key="4">
    <source>
        <dbReference type="Pfam" id="PF06738"/>
    </source>
</evidence>
<accession>A0A9K3KB61</accession>
<dbReference type="InterPro" id="IPR051361">
    <property type="entry name" value="ThrE/Ser_Exporter"/>
</dbReference>
<feature type="transmembrane region" description="Helical" evidence="3">
    <location>
        <begin position="545"/>
        <end position="568"/>
    </location>
</feature>
<proteinExistence type="inferred from homology"/>
<feature type="transmembrane region" description="Helical" evidence="3">
    <location>
        <begin position="366"/>
        <end position="390"/>
    </location>
</feature>
<evidence type="ECO:0000313" key="7">
    <source>
        <dbReference type="Proteomes" id="UP000693970"/>
    </source>
</evidence>
<dbReference type="Pfam" id="PF06738">
    <property type="entry name" value="ThrE"/>
    <property type="match status" value="1"/>
</dbReference>
<feature type="transmembrane region" description="Helical" evidence="3">
    <location>
        <begin position="465"/>
        <end position="485"/>
    </location>
</feature>
<name>A0A9K3KB61_9STRA</name>
<feature type="transmembrane region" description="Helical" evidence="3">
    <location>
        <begin position="506"/>
        <end position="530"/>
    </location>
</feature>
<keyword evidence="7" id="KW-1185">Reference proteome</keyword>
<dbReference type="GO" id="GO:0022857">
    <property type="term" value="F:transmembrane transporter activity"/>
    <property type="evidence" value="ECO:0007669"/>
    <property type="project" value="InterPro"/>
</dbReference>
<organism evidence="5 7">
    <name type="scientific">Nitzschia inconspicua</name>
    <dbReference type="NCBI Taxonomy" id="303405"/>
    <lineage>
        <taxon>Eukaryota</taxon>
        <taxon>Sar</taxon>
        <taxon>Stramenopiles</taxon>
        <taxon>Ochrophyta</taxon>
        <taxon>Bacillariophyta</taxon>
        <taxon>Bacillariophyceae</taxon>
        <taxon>Bacillariophycidae</taxon>
        <taxon>Bacillariales</taxon>
        <taxon>Bacillariaceae</taxon>
        <taxon>Nitzschia</taxon>
    </lineage>
</organism>
<evidence type="ECO:0000313" key="6">
    <source>
        <dbReference type="EMBL" id="KAG7362409.1"/>
    </source>
</evidence>
<reference evidence="5" key="1">
    <citation type="journal article" date="2021" name="Sci. Rep.">
        <title>Diploid genomic architecture of Nitzschia inconspicua, an elite biomass production diatom.</title>
        <authorList>
            <person name="Oliver A."/>
            <person name="Podell S."/>
            <person name="Pinowska A."/>
            <person name="Traller J.C."/>
            <person name="Smith S.R."/>
            <person name="McClure R."/>
            <person name="Beliaev A."/>
            <person name="Bohutskyi P."/>
            <person name="Hill E.A."/>
            <person name="Rabines A."/>
            <person name="Zheng H."/>
            <person name="Allen L.Z."/>
            <person name="Kuo A."/>
            <person name="Grigoriev I.V."/>
            <person name="Allen A.E."/>
            <person name="Hazlebeck D."/>
            <person name="Allen E.E."/>
        </authorList>
    </citation>
    <scope>NUCLEOTIDE SEQUENCE</scope>
    <source>
        <strain evidence="5">Hildebrandi</strain>
    </source>
</reference>
<comment type="caution">
    <text evidence="5">The sequence shown here is derived from an EMBL/GenBank/DDBJ whole genome shotgun (WGS) entry which is preliminary data.</text>
</comment>
<dbReference type="PANTHER" id="PTHR31082">
    <property type="entry name" value="PHEROMONE-REGULATED MEMBRANE PROTEIN 10"/>
    <property type="match status" value="1"/>
</dbReference>
<feature type="transmembrane region" description="Helical" evidence="3">
    <location>
        <begin position="439"/>
        <end position="459"/>
    </location>
</feature>
<dbReference type="InterPro" id="IPR010619">
    <property type="entry name" value="ThrE-like_N"/>
</dbReference>
<feature type="transmembrane region" description="Helical" evidence="3">
    <location>
        <begin position="415"/>
        <end position="432"/>
    </location>
</feature>
<feature type="transmembrane region" description="Helical" evidence="3">
    <location>
        <begin position="308"/>
        <end position="328"/>
    </location>
</feature>
<evidence type="ECO:0000256" key="1">
    <source>
        <dbReference type="ARBA" id="ARBA00034125"/>
    </source>
</evidence>
<keyword evidence="3" id="KW-0812">Transmembrane</keyword>
<gene>
    <name evidence="5" type="ORF">IV203_024702</name>
    <name evidence="6" type="ORF">IV203_025293</name>
</gene>
<feature type="transmembrane region" description="Helical" evidence="3">
    <location>
        <begin position="254"/>
        <end position="273"/>
    </location>
</feature>
<feature type="region of interest" description="Disordered" evidence="2">
    <location>
        <begin position="162"/>
        <end position="187"/>
    </location>
</feature>
<sequence length="571" mass="62792">MTGYGSYVNSGPGDGANDSLSSETLPLHDAPNSYFHPLTRRSTSPAHRLQRHNDIIRSSIRRRLSFITPPAAAVDSSVARTTSLSSQSSFSRQQDEAHDVFQNAIRLALAAYEYGCVGYRIEAFLERLLLDHGYECSIMVTNVELIASVYSYRWRKKEKTRKTEKATGTKKIPATSNGEQQDGEDNEQGKEQIEIFLPITIAVPLRDGANLFKLGELSVVCHNVKYKQCSQSQAMERLEEIDSLSPPYNMVTRWLAYVGTSIGFVAILGGSWIDLYTSIAGSSMTFGVVQIFATFCTQDTVQRLHVTWQNFFAAFCPSLLAAMVSRISLFQSSINVITITVSCVISEVPGFMLLKSISELSRNRILAGFGHFIGALFISFWLGLGGWVGIELVKIAFGPTTAIEHGDDAPPIKNIWLFLFGPILCASFAIFFNVGRQDLVPATFVGLVALGMTLMIPLFPNAMFGNFLSAFATSVASHLWSYFAHPRVEYQPCSNGQSQQPHKPESIFGLPAFFTLCCGSMGFLGFLGLLEGDSSTGTHAFEKMLAFTFILVFGVYVGGTVFPTRAVLNAW</sequence>